<comment type="catalytic activity">
    <reaction evidence="8">
        <text>NAD(+) + H2O = beta-nicotinamide D-ribonucleotide + AMP + 2 H(+)</text>
        <dbReference type="Rhea" id="RHEA:11800"/>
        <dbReference type="ChEBI" id="CHEBI:14649"/>
        <dbReference type="ChEBI" id="CHEBI:15377"/>
        <dbReference type="ChEBI" id="CHEBI:15378"/>
        <dbReference type="ChEBI" id="CHEBI:57540"/>
        <dbReference type="ChEBI" id="CHEBI:456215"/>
        <dbReference type="EC" id="3.6.1.22"/>
    </reaction>
    <physiologicalReaction direction="left-to-right" evidence="8">
        <dbReference type="Rhea" id="RHEA:11801"/>
    </physiologicalReaction>
</comment>
<evidence type="ECO:0000256" key="2">
    <source>
        <dbReference type="ARBA" id="ARBA00012381"/>
    </source>
</evidence>
<evidence type="ECO:0000256" key="9">
    <source>
        <dbReference type="ARBA" id="ARBA00049264"/>
    </source>
</evidence>
<proteinExistence type="predicted"/>
<dbReference type="AlphaFoldDB" id="A0AAW0PYW1"/>
<dbReference type="PANTHER" id="PTHR11383:SF3">
    <property type="entry name" value="NAD(P)H PYROPHOSPHATASE NUDT13, MITOCHONDRIAL"/>
    <property type="match status" value="1"/>
</dbReference>
<comment type="catalytic activity">
    <reaction evidence="7">
        <text>NADPH + H2O = reduced beta-nicotinamide D-ribonucleotide + adenosine 2',5'-bisphosphate + 2 H(+)</text>
        <dbReference type="Rhea" id="RHEA:60820"/>
        <dbReference type="ChEBI" id="CHEBI:15377"/>
        <dbReference type="ChEBI" id="CHEBI:15378"/>
        <dbReference type="ChEBI" id="CHEBI:57783"/>
        <dbReference type="ChEBI" id="CHEBI:90832"/>
        <dbReference type="ChEBI" id="CHEBI:194156"/>
    </reaction>
    <physiologicalReaction direction="left-to-right" evidence="7">
        <dbReference type="Rhea" id="RHEA:60821"/>
    </physiologicalReaction>
</comment>
<evidence type="ECO:0000256" key="8">
    <source>
        <dbReference type="ARBA" id="ARBA00049196"/>
    </source>
</evidence>
<dbReference type="InterPro" id="IPR049734">
    <property type="entry name" value="NudC-like_C"/>
</dbReference>
<dbReference type="PANTHER" id="PTHR11383">
    <property type="entry name" value="NUCLEOSIDE DIPHOSPHATE-LINKED MOIETY X MOTIF 13"/>
    <property type="match status" value="1"/>
</dbReference>
<dbReference type="EC" id="3.6.1.22" evidence="2"/>
<evidence type="ECO:0000256" key="7">
    <source>
        <dbReference type="ARBA" id="ARBA00047501"/>
    </source>
</evidence>
<dbReference type="PROSITE" id="PS51462">
    <property type="entry name" value="NUDIX"/>
    <property type="match status" value="1"/>
</dbReference>
<dbReference type="InterPro" id="IPR000086">
    <property type="entry name" value="NUDIX_hydrolase_dom"/>
</dbReference>
<dbReference type="PROSITE" id="PS00893">
    <property type="entry name" value="NUDIX_BOX"/>
    <property type="match status" value="1"/>
</dbReference>
<dbReference type="Gene3D" id="3.90.79.10">
    <property type="entry name" value="Nucleoside Triphosphate Pyrophosphohydrolase"/>
    <property type="match status" value="1"/>
</dbReference>
<keyword evidence="4" id="KW-0378">Hydrolase</keyword>
<evidence type="ECO:0000259" key="10">
    <source>
        <dbReference type="PROSITE" id="PS51462"/>
    </source>
</evidence>
<dbReference type="Pfam" id="PF09296">
    <property type="entry name" value="NUDIX-like"/>
    <property type="match status" value="1"/>
</dbReference>
<dbReference type="InterPro" id="IPR020084">
    <property type="entry name" value="NUDIX_hydrolase_CS"/>
</dbReference>
<dbReference type="Gene3D" id="3.90.79.20">
    <property type="match status" value="1"/>
</dbReference>
<dbReference type="NCBIfam" id="NF001299">
    <property type="entry name" value="PRK00241.1"/>
    <property type="match status" value="1"/>
</dbReference>
<evidence type="ECO:0000256" key="6">
    <source>
        <dbReference type="ARBA" id="ARBA00023027"/>
    </source>
</evidence>
<keyword evidence="5" id="KW-0460">Magnesium</keyword>
<dbReference type="Proteomes" id="UP001460270">
    <property type="component" value="Unassembled WGS sequence"/>
</dbReference>
<organism evidence="11 12">
    <name type="scientific">Mugilogobius chulae</name>
    <name type="common">yellowstripe goby</name>
    <dbReference type="NCBI Taxonomy" id="88201"/>
    <lineage>
        <taxon>Eukaryota</taxon>
        <taxon>Metazoa</taxon>
        <taxon>Chordata</taxon>
        <taxon>Craniata</taxon>
        <taxon>Vertebrata</taxon>
        <taxon>Euteleostomi</taxon>
        <taxon>Actinopterygii</taxon>
        <taxon>Neopterygii</taxon>
        <taxon>Teleostei</taxon>
        <taxon>Neoteleostei</taxon>
        <taxon>Acanthomorphata</taxon>
        <taxon>Gobiaria</taxon>
        <taxon>Gobiiformes</taxon>
        <taxon>Gobioidei</taxon>
        <taxon>Gobiidae</taxon>
        <taxon>Gobionellinae</taxon>
        <taxon>Mugilogobius</taxon>
    </lineage>
</organism>
<dbReference type="EMBL" id="JBBPFD010000001">
    <property type="protein sequence ID" value="KAK7944559.1"/>
    <property type="molecule type" value="Genomic_DNA"/>
</dbReference>
<reference evidence="12" key="1">
    <citation type="submission" date="2024-04" db="EMBL/GenBank/DDBJ databases">
        <title>Salinicola lusitanus LLJ914,a marine bacterium isolated from the Okinawa Trough.</title>
        <authorList>
            <person name="Li J."/>
        </authorList>
    </citation>
    <scope>NUCLEOTIDE SEQUENCE [LARGE SCALE GENOMIC DNA]</scope>
</reference>
<keyword evidence="6" id="KW-0520">NAD</keyword>
<gene>
    <name evidence="11" type="ORF">WMY93_000287</name>
</gene>
<sequence>MLNRLRVLVSGLSHSSTRCCSGYVSRMRFLNRLKEDDDACAEALSDSHLMLFHSLQPLLKQNQDRSFSSVSLHHKDVESLLQSLGADLSIIRESVLIGCSDTGGALFCLDLAAVEAAAVEEQNGAKFVDLRKSFFLLSDSAAPLVAKAQALLRWHQTHRFCSLSGKPTERNRSGSHRVTAGSKVIHYPQMSPVVIALVHDGSRCLLARQASFPPGLYSALAGFCDMGESVEETVRREVAEEAGLEVLSVTYSGSQHWPFPSSSFMIGCFAAVSPAHTELSVDHSELEDARWFDLRQIQTGLRVPAPPRRGGGGPAVTWFPPRHAIGHQLMQEWAEQQQTRHVT</sequence>
<feature type="domain" description="Nudix hydrolase" evidence="10">
    <location>
        <begin position="188"/>
        <end position="320"/>
    </location>
</feature>
<dbReference type="InterPro" id="IPR015797">
    <property type="entry name" value="NUDIX_hydrolase-like_dom_sf"/>
</dbReference>
<name>A0AAW0PYW1_9GOBI</name>
<keyword evidence="12" id="KW-1185">Reference proteome</keyword>
<evidence type="ECO:0000313" key="11">
    <source>
        <dbReference type="EMBL" id="KAK7944559.1"/>
    </source>
</evidence>
<dbReference type="GO" id="GO:0046872">
    <property type="term" value="F:metal ion binding"/>
    <property type="evidence" value="ECO:0007669"/>
    <property type="project" value="UniProtKB-KW"/>
</dbReference>
<comment type="catalytic activity">
    <reaction evidence="9">
        <text>NADH + H2O = reduced beta-nicotinamide D-ribonucleotide + AMP + 2 H(+)</text>
        <dbReference type="Rhea" id="RHEA:48868"/>
        <dbReference type="ChEBI" id="CHEBI:15377"/>
        <dbReference type="ChEBI" id="CHEBI:15378"/>
        <dbReference type="ChEBI" id="CHEBI:57945"/>
        <dbReference type="ChEBI" id="CHEBI:90832"/>
        <dbReference type="ChEBI" id="CHEBI:456215"/>
        <dbReference type="EC" id="3.6.1.22"/>
    </reaction>
    <physiologicalReaction direction="left-to-right" evidence="9">
        <dbReference type="Rhea" id="RHEA:48869"/>
    </physiologicalReaction>
</comment>
<protein>
    <recommendedName>
        <fullName evidence="2">NAD(+) diphosphatase</fullName>
        <ecNumber evidence="2">3.6.1.22</ecNumber>
    </recommendedName>
</protein>
<dbReference type="Pfam" id="PF00293">
    <property type="entry name" value="NUDIX"/>
    <property type="match status" value="1"/>
</dbReference>
<dbReference type="SUPFAM" id="SSF55811">
    <property type="entry name" value="Nudix"/>
    <property type="match status" value="1"/>
</dbReference>
<accession>A0AAW0PYW1</accession>
<dbReference type="CDD" id="cd03429">
    <property type="entry name" value="NUDIX_NADH_pyrophosphatase_Nudt13"/>
    <property type="match status" value="1"/>
</dbReference>
<dbReference type="GO" id="GO:0016787">
    <property type="term" value="F:hydrolase activity"/>
    <property type="evidence" value="ECO:0007669"/>
    <property type="project" value="UniProtKB-KW"/>
</dbReference>
<evidence type="ECO:0000256" key="1">
    <source>
        <dbReference type="ARBA" id="ARBA00001946"/>
    </source>
</evidence>
<evidence type="ECO:0000256" key="4">
    <source>
        <dbReference type="ARBA" id="ARBA00022801"/>
    </source>
</evidence>
<evidence type="ECO:0000313" key="12">
    <source>
        <dbReference type="Proteomes" id="UP001460270"/>
    </source>
</evidence>
<comment type="cofactor">
    <cofactor evidence="1">
        <name>Mg(2+)</name>
        <dbReference type="ChEBI" id="CHEBI:18420"/>
    </cofactor>
</comment>
<comment type="caution">
    <text evidence="11">The sequence shown here is derived from an EMBL/GenBank/DDBJ whole genome shotgun (WGS) entry which is preliminary data.</text>
</comment>
<dbReference type="InterPro" id="IPR015375">
    <property type="entry name" value="NADH_PPase-like_N"/>
</dbReference>
<keyword evidence="3" id="KW-0479">Metal-binding</keyword>
<evidence type="ECO:0000256" key="3">
    <source>
        <dbReference type="ARBA" id="ARBA00022723"/>
    </source>
</evidence>
<evidence type="ECO:0000256" key="5">
    <source>
        <dbReference type="ARBA" id="ARBA00022842"/>
    </source>
</evidence>